<keyword evidence="3" id="KW-1185">Reference proteome</keyword>
<keyword evidence="1" id="KW-0472">Membrane</keyword>
<keyword evidence="1" id="KW-0812">Transmembrane</keyword>
<proteinExistence type="predicted"/>
<reference evidence="2 3" key="1">
    <citation type="submission" date="2019-02" db="EMBL/GenBank/DDBJ databases">
        <title>Dyella amyloliquefaciens sp. nov., isolated from forest soil.</title>
        <authorList>
            <person name="Gao Z.-H."/>
            <person name="Qiu L.-H."/>
        </authorList>
    </citation>
    <scope>NUCLEOTIDE SEQUENCE [LARGE SCALE GENOMIC DNA]</scope>
    <source>
        <strain evidence="2 3">KACC 12747</strain>
    </source>
</reference>
<evidence type="ECO:0000313" key="3">
    <source>
        <dbReference type="Proteomes" id="UP000291822"/>
    </source>
</evidence>
<dbReference type="RefSeq" id="WP_131151889.1">
    <property type="nucleotide sequence ID" value="NZ_SJTG01000004.1"/>
</dbReference>
<name>A0A4R0YIF3_9GAMM</name>
<comment type="caution">
    <text evidence="2">The sequence shown here is derived from an EMBL/GenBank/DDBJ whole genome shotgun (WGS) entry which is preliminary data.</text>
</comment>
<accession>A0A4R0YIF3</accession>
<dbReference type="Proteomes" id="UP000291822">
    <property type="component" value="Unassembled WGS sequence"/>
</dbReference>
<evidence type="ECO:0000313" key="2">
    <source>
        <dbReference type="EMBL" id="TCI08169.1"/>
    </source>
</evidence>
<protein>
    <submittedName>
        <fullName evidence="2">Uncharacterized protein</fullName>
    </submittedName>
</protein>
<organism evidence="2 3">
    <name type="scientific">Dyella soli</name>
    <dbReference type="NCBI Taxonomy" id="522319"/>
    <lineage>
        <taxon>Bacteria</taxon>
        <taxon>Pseudomonadati</taxon>
        <taxon>Pseudomonadota</taxon>
        <taxon>Gammaproteobacteria</taxon>
        <taxon>Lysobacterales</taxon>
        <taxon>Rhodanobacteraceae</taxon>
        <taxon>Dyella</taxon>
    </lineage>
</organism>
<gene>
    <name evidence="2" type="ORF">EZM97_26315</name>
</gene>
<dbReference type="EMBL" id="SJTG01000004">
    <property type="protein sequence ID" value="TCI08169.1"/>
    <property type="molecule type" value="Genomic_DNA"/>
</dbReference>
<feature type="transmembrane region" description="Helical" evidence="1">
    <location>
        <begin position="116"/>
        <end position="140"/>
    </location>
</feature>
<evidence type="ECO:0000256" key="1">
    <source>
        <dbReference type="SAM" id="Phobius"/>
    </source>
</evidence>
<dbReference type="AlphaFoldDB" id="A0A4R0YIF3"/>
<sequence length="192" mass="20707">MTSEDPSMEPIEERLMKLVLLIEKLEARDARIATQQERGVEALRAAAKESAQLAKQLASGTASSFQQVAGDALRQGIAGAVREATGQLEASMREVRRAAGELQTGLDRSQRIHQSVAWKAFIACAVGSVFVVAACAYAVMTARTALTRSDWTSLINAATEAGHLAPCEKGGLCARIDGKRWVRIDRAERQAK</sequence>
<keyword evidence="1" id="KW-1133">Transmembrane helix</keyword>